<feature type="transmembrane region" description="Helical" evidence="1">
    <location>
        <begin position="48"/>
        <end position="69"/>
    </location>
</feature>
<evidence type="ECO:0000256" key="1">
    <source>
        <dbReference type="SAM" id="Phobius"/>
    </source>
</evidence>
<sequence>MKISFSFAVIVGFPNYFVKFVMLIFIYNNVFSFICFDLHQYSLKISFYCIFLLFYLAVRFNLFTFAFAFPC</sequence>
<gene>
    <name evidence="2" type="ORF">HMPREF0663_10734</name>
</gene>
<evidence type="ECO:0000313" key="3">
    <source>
        <dbReference type="Proteomes" id="UP000005580"/>
    </source>
</evidence>
<dbReference type="EMBL" id="AEPE02000002">
    <property type="protein sequence ID" value="EFZ38365.1"/>
    <property type="molecule type" value="Genomic_DNA"/>
</dbReference>
<keyword evidence="3" id="KW-1185">Reference proteome</keyword>
<accession>E7RLK0</accession>
<reference evidence="2" key="1">
    <citation type="submission" date="2011-01" db="EMBL/GenBank/DDBJ databases">
        <authorList>
            <person name="Muzny D."/>
            <person name="Qin X."/>
            <person name="Buhay C."/>
            <person name="Dugan-Rocha S."/>
            <person name="Ding Y."/>
            <person name="Chen G."/>
            <person name="Hawes A."/>
            <person name="Holder M."/>
            <person name="Jhangiani S."/>
            <person name="Johnson A."/>
            <person name="Khan Z."/>
            <person name="Li Z."/>
            <person name="Liu W."/>
            <person name="Liu X."/>
            <person name="Perez L."/>
            <person name="Shen H."/>
            <person name="Wang Q."/>
            <person name="Watt J."/>
            <person name="Xi L."/>
            <person name="Xin Y."/>
            <person name="Zhou J."/>
            <person name="Deng J."/>
            <person name="Jiang H."/>
            <person name="Liu Y."/>
            <person name="Qu J."/>
            <person name="Song X.-Z."/>
            <person name="Zhang L."/>
            <person name="Villasana D."/>
            <person name="Johnson A."/>
            <person name="Liu J."/>
            <person name="Liyanage D."/>
            <person name="Lorensuhewa L."/>
            <person name="Robinson T."/>
            <person name="Song A."/>
            <person name="Song B.-B."/>
            <person name="Dinh H."/>
            <person name="Thornton R."/>
            <person name="Coyle M."/>
            <person name="Francisco L."/>
            <person name="Jackson L."/>
            <person name="Javaid M."/>
            <person name="Korchina V."/>
            <person name="Kovar C."/>
            <person name="Mata R."/>
            <person name="Mathew T."/>
            <person name="Ngo R."/>
            <person name="Nguyen L."/>
            <person name="Nguyen N."/>
            <person name="Okwuonu G."/>
            <person name="Ongeri F."/>
            <person name="Pham C."/>
            <person name="Simmons D."/>
            <person name="Wilczek-Boney K."/>
            <person name="Hale W."/>
            <person name="Jakkamsetti A."/>
            <person name="Pham P."/>
            <person name="Ruth R."/>
            <person name="San Lucas F."/>
            <person name="Warren J."/>
            <person name="Zhang J."/>
            <person name="Zhao Z."/>
            <person name="Zhou C."/>
            <person name="Zhu D."/>
            <person name="Lee S."/>
            <person name="Bess C."/>
            <person name="Blankenburg K."/>
            <person name="Forbes L."/>
            <person name="Fu Q."/>
            <person name="Gubbala S."/>
            <person name="Hirani K."/>
            <person name="Jayaseelan J.C."/>
            <person name="Lara F."/>
            <person name="Munidasa M."/>
            <person name="Palculict T."/>
            <person name="Patil S."/>
            <person name="Pu L.-L."/>
            <person name="Saada N."/>
            <person name="Tang L."/>
            <person name="Weissenberger G."/>
            <person name="Zhu Y."/>
            <person name="Hemphill L."/>
            <person name="Shang Y."/>
            <person name="Youmans B."/>
            <person name="Ayvaz T."/>
            <person name="Ross M."/>
            <person name="Santibanez J."/>
            <person name="Aqrawi P."/>
            <person name="Gross S."/>
            <person name="Joshi V."/>
            <person name="Fowler G."/>
            <person name="Nazareth L."/>
            <person name="Reid J."/>
            <person name="Worley K."/>
            <person name="Petrosino J."/>
            <person name="Highlander S."/>
            <person name="Gibbs R."/>
        </authorList>
    </citation>
    <scope>NUCLEOTIDE SEQUENCE [LARGE SCALE GENOMIC DNA]</scope>
    <source>
        <strain evidence="2">ATCC 33269</strain>
    </source>
</reference>
<evidence type="ECO:0000313" key="2">
    <source>
        <dbReference type="EMBL" id="EFZ38365.1"/>
    </source>
</evidence>
<dbReference type="HOGENOM" id="CLU_2736704_0_0_10"/>
<name>E7RLK0_9BACT</name>
<organism evidence="2 3">
    <name type="scientific">Hoylesella oralis ATCC 33269</name>
    <dbReference type="NCBI Taxonomy" id="873533"/>
    <lineage>
        <taxon>Bacteria</taxon>
        <taxon>Pseudomonadati</taxon>
        <taxon>Bacteroidota</taxon>
        <taxon>Bacteroidia</taxon>
        <taxon>Bacteroidales</taxon>
        <taxon>Prevotellaceae</taxon>
        <taxon>Hoylesella</taxon>
    </lineage>
</organism>
<dbReference type="Proteomes" id="UP000005580">
    <property type="component" value="Unassembled WGS sequence"/>
</dbReference>
<keyword evidence="1" id="KW-0812">Transmembrane</keyword>
<protein>
    <submittedName>
        <fullName evidence="2">Uncharacterized protein</fullName>
    </submittedName>
</protein>
<feature type="transmembrane region" description="Helical" evidence="1">
    <location>
        <begin position="16"/>
        <end position="36"/>
    </location>
</feature>
<proteinExistence type="predicted"/>
<keyword evidence="1" id="KW-0472">Membrane</keyword>
<dbReference type="AlphaFoldDB" id="E7RLK0"/>
<comment type="caution">
    <text evidence="2">The sequence shown here is derived from an EMBL/GenBank/DDBJ whole genome shotgun (WGS) entry which is preliminary data.</text>
</comment>
<keyword evidence="1" id="KW-1133">Transmembrane helix</keyword>